<sequence length="65" mass="7362">MNSPEPLAYTINGACEALGIGRTRIYDEIKAGRLRAIKYGKRTLIRRQDAEAWLERLSREQEAAA</sequence>
<organism evidence="2 3">
    <name type="scientific">Spiribacter salinus</name>
    <dbReference type="NCBI Taxonomy" id="1335746"/>
    <lineage>
        <taxon>Bacteria</taxon>
        <taxon>Pseudomonadati</taxon>
        <taxon>Pseudomonadota</taxon>
        <taxon>Gammaproteobacteria</taxon>
        <taxon>Chromatiales</taxon>
        <taxon>Ectothiorhodospiraceae</taxon>
        <taxon>Spiribacter</taxon>
    </lineage>
</organism>
<evidence type="ECO:0000259" key="1">
    <source>
        <dbReference type="Pfam" id="PF12728"/>
    </source>
</evidence>
<proteinExistence type="predicted"/>
<dbReference type="GO" id="GO:0003677">
    <property type="term" value="F:DNA binding"/>
    <property type="evidence" value="ECO:0007669"/>
    <property type="project" value="InterPro"/>
</dbReference>
<accession>A0A540V7H0</accession>
<comment type="caution">
    <text evidence="2">The sequence shown here is derived from an EMBL/GenBank/DDBJ whole genome shotgun (WGS) entry which is preliminary data.</text>
</comment>
<gene>
    <name evidence="2" type="ORF">FKY71_19365</name>
</gene>
<dbReference type="AlphaFoldDB" id="A0A540V7H0"/>
<dbReference type="Gene3D" id="1.10.238.160">
    <property type="match status" value="1"/>
</dbReference>
<dbReference type="NCBIfam" id="TIGR01764">
    <property type="entry name" value="excise"/>
    <property type="match status" value="1"/>
</dbReference>
<dbReference type="Proteomes" id="UP000315400">
    <property type="component" value="Unassembled WGS sequence"/>
</dbReference>
<protein>
    <submittedName>
        <fullName evidence="2">Helix-turn-helix domain-containing protein</fullName>
    </submittedName>
</protein>
<evidence type="ECO:0000313" key="2">
    <source>
        <dbReference type="EMBL" id="TQE92707.1"/>
    </source>
</evidence>
<dbReference type="InterPro" id="IPR010093">
    <property type="entry name" value="SinI_DNA-bd"/>
</dbReference>
<dbReference type="EMBL" id="VIFK01000595">
    <property type="protein sequence ID" value="TQE92707.1"/>
    <property type="molecule type" value="Genomic_DNA"/>
</dbReference>
<dbReference type="InterPro" id="IPR041657">
    <property type="entry name" value="HTH_17"/>
</dbReference>
<feature type="domain" description="Helix-turn-helix" evidence="1">
    <location>
        <begin position="9"/>
        <end position="57"/>
    </location>
</feature>
<name>A0A540V7H0_9GAMM</name>
<reference evidence="2 3" key="1">
    <citation type="submission" date="2019-06" db="EMBL/GenBank/DDBJ databases">
        <title>Metagenome assembled Genome of Spiribacter salinus SL48-SHIP from the microbial mat of Salt Lake 48 (Novosibirsk region, Russia).</title>
        <authorList>
            <person name="Shipova A."/>
            <person name="Rozanov A.S."/>
            <person name="Bryanskaya A.V."/>
            <person name="Peltek S.E."/>
        </authorList>
    </citation>
    <scope>NUCLEOTIDE SEQUENCE [LARGE SCALE GENOMIC DNA]</scope>
    <source>
        <strain evidence="2">SL48-SHIP-2</strain>
    </source>
</reference>
<dbReference type="Pfam" id="PF12728">
    <property type="entry name" value="HTH_17"/>
    <property type="match status" value="1"/>
</dbReference>
<evidence type="ECO:0000313" key="3">
    <source>
        <dbReference type="Proteomes" id="UP000315400"/>
    </source>
</evidence>